<sequence>MKAVPFSRLASSCACLFILAVSSASAQSASNCSEISNDVRVAVEKDPSKVLMVVEDALVINEGCAGEIVKTAIIASKADATLAGQIVQTGVSVAPKMAGVINDAAIALVPGLAATSPVPAIERPIAVSEKNPVKNPGKNPIMPPAEEEDFFVPSSIRGVFLIQPPASGPLPPRTTTNPVSPSNSIP</sequence>
<feature type="signal peptide" evidence="2">
    <location>
        <begin position="1"/>
        <end position="26"/>
    </location>
</feature>
<evidence type="ECO:0000256" key="2">
    <source>
        <dbReference type="SAM" id="SignalP"/>
    </source>
</evidence>
<organism evidence="3 4">
    <name type="scientific">Prosthecobacter fluviatilis</name>
    <dbReference type="NCBI Taxonomy" id="445931"/>
    <lineage>
        <taxon>Bacteria</taxon>
        <taxon>Pseudomonadati</taxon>
        <taxon>Verrucomicrobiota</taxon>
        <taxon>Verrucomicrobiia</taxon>
        <taxon>Verrucomicrobiales</taxon>
        <taxon>Verrucomicrobiaceae</taxon>
        <taxon>Prosthecobacter</taxon>
    </lineage>
</organism>
<reference evidence="4" key="1">
    <citation type="journal article" date="2019" name="Int. J. Syst. Evol. Microbiol.">
        <title>The Global Catalogue of Microorganisms (GCM) 10K type strain sequencing project: providing services to taxonomists for standard genome sequencing and annotation.</title>
        <authorList>
            <consortium name="The Broad Institute Genomics Platform"/>
            <consortium name="The Broad Institute Genome Sequencing Center for Infectious Disease"/>
            <person name="Wu L."/>
            <person name="Ma J."/>
        </authorList>
    </citation>
    <scope>NUCLEOTIDE SEQUENCE [LARGE SCALE GENOMIC DNA]</scope>
    <source>
        <strain evidence="4">CGMCC 4.1469</strain>
    </source>
</reference>
<name>A0ABW0KTR1_9BACT</name>
<gene>
    <name evidence="3" type="ORF">ACFQDI_14790</name>
</gene>
<feature type="chain" id="PRO_5047500753" evidence="2">
    <location>
        <begin position="27"/>
        <end position="186"/>
    </location>
</feature>
<evidence type="ECO:0000313" key="4">
    <source>
        <dbReference type="Proteomes" id="UP001596052"/>
    </source>
</evidence>
<dbReference type="RefSeq" id="WP_377168067.1">
    <property type="nucleotide sequence ID" value="NZ_JBHSMQ010000005.1"/>
</dbReference>
<proteinExistence type="predicted"/>
<dbReference type="EMBL" id="JBHSMQ010000005">
    <property type="protein sequence ID" value="MFC5456128.1"/>
    <property type="molecule type" value="Genomic_DNA"/>
</dbReference>
<keyword evidence="2" id="KW-0732">Signal</keyword>
<accession>A0ABW0KTR1</accession>
<keyword evidence="4" id="KW-1185">Reference proteome</keyword>
<feature type="region of interest" description="Disordered" evidence="1">
    <location>
        <begin position="162"/>
        <end position="186"/>
    </location>
</feature>
<evidence type="ECO:0000313" key="3">
    <source>
        <dbReference type="EMBL" id="MFC5456128.1"/>
    </source>
</evidence>
<protein>
    <submittedName>
        <fullName evidence="3">Uncharacterized protein</fullName>
    </submittedName>
</protein>
<feature type="compositionally biased region" description="Polar residues" evidence="1">
    <location>
        <begin position="173"/>
        <end position="186"/>
    </location>
</feature>
<evidence type="ECO:0000256" key="1">
    <source>
        <dbReference type="SAM" id="MobiDB-lite"/>
    </source>
</evidence>
<comment type="caution">
    <text evidence="3">The sequence shown here is derived from an EMBL/GenBank/DDBJ whole genome shotgun (WGS) entry which is preliminary data.</text>
</comment>
<dbReference type="Proteomes" id="UP001596052">
    <property type="component" value="Unassembled WGS sequence"/>
</dbReference>